<reference evidence="3 4" key="1">
    <citation type="submission" date="2018-06" db="EMBL/GenBank/DDBJ databases">
        <title>Genomic Encyclopedia of Type Strains, Phase III (KMG-III): the genomes of soil and plant-associated and newly described type strains.</title>
        <authorList>
            <person name="Whitman W."/>
        </authorList>
    </citation>
    <scope>NUCLEOTIDE SEQUENCE [LARGE SCALE GENOMIC DNA]</scope>
    <source>
        <strain evidence="3 4">CECT 9025</strain>
    </source>
</reference>
<evidence type="ECO:0000313" key="3">
    <source>
        <dbReference type="EMBL" id="PYE85728.1"/>
    </source>
</evidence>
<dbReference type="Pfam" id="PF10042">
    <property type="entry name" value="DUF2278"/>
    <property type="match status" value="1"/>
</dbReference>
<protein>
    <submittedName>
        <fullName evidence="3">Uncharacterized protein YukJ</fullName>
    </submittedName>
</protein>
<name>A0A318TBL1_9RHOB</name>
<dbReference type="EMBL" id="QJTE01000001">
    <property type="protein sequence ID" value="PYE85728.1"/>
    <property type="molecule type" value="Genomic_DNA"/>
</dbReference>
<dbReference type="InterPro" id="IPR001322">
    <property type="entry name" value="Lamin_tail_dom"/>
</dbReference>
<dbReference type="InterPro" id="IPR019268">
    <property type="entry name" value="DUF2278"/>
</dbReference>
<evidence type="ECO:0000313" key="4">
    <source>
        <dbReference type="Proteomes" id="UP000248311"/>
    </source>
</evidence>
<feature type="compositionally biased region" description="Pro residues" evidence="1">
    <location>
        <begin position="226"/>
        <end position="249"/>
    </location>
</feature>
<keyword evidence="4" id="KW-1185">Reference proteome</keyword>
<evidence type="ECO:0000259" key="2">
    <source>
        <dbReference type="PROSITE" id="PS51841"/>
    </source>
</evidence>
<evidence type="ECO:0000256" key="1">
    <source>
        <dbReference type="SAM" id="MobiDB-lite"/>
    </source>
</evidence>
<dbReference type="SUPFAM" id="SSF74853">
    <property type="entry name" value="Lamin A/C globular tail domain"/>
    <property type="match status" value="1"/>
</dbReference>
<dbReference type="AlphaFoldDB" id="A0A318TBL1"/>
<dbReference type="RefSeq" id="WP_220032272.1">
    <property type="nucleotide sequence ID" value="NZ_QJTE01000001.1"/>
</dbReference>
<gene>
    <name evidence="3" type="ORF">DFP88_101398</name>
</gene>
<dbReference type="PROSITE" id="PS51841">
    <property type="entry name" value="LTD"/>
    <property type="match status" value="1"/>
</dbReference>
<feature type="domain" description="LTD" evidence="2">
    <location>
        <begin position="249"/>
        <end position="359"/>
    </location>
</feature>
<proteinExistence type="predicted"/>
<sequence>MPLSDYGVWTASPLRVTAERAAQDPDSPHIHLFYDDGAGGTFDGAKRASINVKSQSAVSELVVWHIPDFVHPVSAALPGLAPGFSRLPRRPGGLALDYIRGNLLDVTRGRLLPHDRPGPRDDIIDLVLPELRAAIRRGATVHLFGDPYSDGQGIHNIHMNQGSEARFRGSDGVWQDGAVLIRYPGERRVAALFFAFASQAVHTDDRTGHALPGVPTFAALLARRPAAPPAPPEPAAPPAPAAPPEPAAPSAPGTPATPGAPPLVITAALVNPVGAENTPGFTGRPETVWLRNLSDRGVSLGGWRLLNARKAAHVLPPDLWLPPGGTVEIAIEVPLSNGGGLISLLDPRGLKVDGVAYTADDAAEEGGLVLFR</sequence>
<comment type="caution">
    <text evidence="3">The sequence shown here is derived from an EMBL/GenBank/DDBJ whole genome shotgun (WGS) entry which is preliminary data.</text>
</comment>
<organism evidence="3 4">
    <name type="scientific">Pseudoroseicyclus aestuarii</name>
    <dbReference type="NCBI Taxonomy" id="1795041"/>
    <lineage>
        <taxon>Bacteria</taxon>
        <taxon>Pseudomonadati</taxon>
        <taxon>Pseudomonadota</taxon>
        <taxon>Alphaproteobacteria</taxon>
        <taxon>Rhodobacterales</taxon>
        <taxon>Paracoccaceae</taxon>
        <taxon>Pseudoroseicyclus</taxon>
    </lineage>
</organism>
<accession>A0A318TBL1</accession>
<dbReference type="InterPro" id="IPR036415">
    <property type="entry name" value="Lamin_tail_dom_sf"/>
</dbReference>
<feature type="region of interest" description="Disordered" evidence="1">
    <location>
        <begin position="225"/>
        <end position="260"/>
    </location>
</feature>
<dbReference type="Proteomes" id="UP000248311">
    <property type="component" value="Unassembled WGS sequence"/>
</dbReference>